<feature type="region of interest" description="Disordered" evidence="1">
    <location>
        <begin position="1"/>
        <end position="24"/>
    </location>
</feature>
<feature type="region of interest" description="Disordered" evidence="1">
    <location>
        <begin position="171"/>
        <end position="207"/>
    </location>
</feature>
<organism evidence="2 3">
    <name type="scientific">Thalassiosira oceanica</name>
    <name type="common">Marine diatom</name>
    <dbReference type="NCBI Taxonomy" id="159749"/>
    <lineage>
        <taxon>Eukaryota</taxon>
        <taxon>Sar</taxon>
        <taxon>Stramenopiles</taxon>
        <taxon>Ochrophyta</taxon>
        <taxon>Bacillariophyta</taxon>
        <taxon>Coscinodiscophyceae</taxon>
        <taxon>Thalassiosirophycidae</taxon>
        <taxon>Thalassiosirales</taxon>
        <taxon>Thalassiosiraceae</taxon>
        <taxon>Thalassiosira</taxon>
    </lineage>
</organism>
<dbReference type="Proteomes" id="UP000266841">
    <property type="component" value="Unassembled WGS sequence"/>
</dbReference>
<dbReference type="EMBL" id="AGNL01010989">
    <property type="protein sequence ID" value="EJK68676.1"/>
    <property type="molecule type" value="Genomic_DNA"/>
</dbReference>
<accession>K0T5W5</accession>
<evidence type="ECO:0000313" key="2">
    <source>
        <dbReference type="EMBL" id="EJK68676.1"/>
    </source>
</evidence>
<dbReference type="AlphaFoldDB" id="K0T5W5"/>
<proteinExistence type="predicted"/>
<protein>
    <submittedName>
        <fullName evidence="2">Uncharacterized protein</fullName>
    </submittedName>
</protein>
<gene>
    <name evidence="2" type="ORF">THAOC_10124</name>
</gene>
<reference evidence="2 3" key="1">
    <citation type="journal article" date="2012" name="Genome Biol.">
        <title>Genome and low-iron response of an oceanic diatom adapted to chronic iron limitation.</title>
        <authorList>
            <person name="Lommer M."/>
            <person name="Specht M."/>
            <person name="Roy A.S."/>
            <person name="Kraemer L."/>
            <person name="Andreson R."/>
            <person name="Gutowska M.A."/>
            <person name="Wolf J."/>
            <person name="Bergner S.V."/>
            <person name="Schilhabel M.B."/>
            <person name="Klostermeier U.C."/>
            <person name="Beiko R.G."/>
            <person name="Rosenstiel P."/>
            <person name="Hippler M."/>
            <person name="Laroche J."/>
        </authorList>
    </citation>
    <scope>NUCLEOTIDE SEQUENCE [LARGE SCALE GENOMIC DNA]</scope>
    <source>
        <strain evidence="2 3">CCMP1005</strain>
    </source>
</reference>
<keyword evidence="3" id="KW-1185">Reference proteome</keyword>
<comment type="caution">
    <text evidence="2">The sequence shown here is derived from an EMBL/GenBank/DDBJ whole genome shotgun (WGS) entry which is preliminary data.</text>
</comment>
<name>K0T5W5_THAOC</name>
<feature type="region of interest" description="Disordered" evidence="1">
    <location>
        <begin position="108"/>
        <end position="148"/>
    </location>
</feature>
<sequence>MSASRHQHLVVVGGPPGRRGSPAAQSRAGCLFTAAVSENARTDDGRRGWGGLEGKVAGLLGLTASLDLSPAWMDPQRASGVPLRGSALAYCKTTRAWLRRAAIRCNPSCRPRGERSGPPPDNEGTPSTTPEGVIPGAESPRCPSGPIPAPIGFVSGSQRFPPVWCSGGSQVSRWPAASVDRPQDCPRGPCGAVGASGQPIRPRLRCT</sequence>
<evidence type="ECO:0000313" key="3">
    <source>
        <dbReference type="Proteomes" id="UP000266841"/>
    </source>
</evidence>
<evidence type="ECO:0000256" key="1">
    <source>
        <dbReference type="SAM" id="MobiDB-lite"/>
    </source>
</evidence>